<name>A0A0A9BS76_ARUDO</name>
<evidence type="ECO:0000313" key="1">
    <source>
        <dbReference type="EMBL" id="JAD66141.1"/>
    </source>
</evidence>
<reference evidence="1" key="1">
    <citation type="submission" date="2014-09" db="EMBL/GenBank/DDBJ databases">
        <authorList>
            <person name="Magalhaes I.L.F."/>
            <person name="Oliveira U."/>
            <person name="Santos F.R."/>
            <person name="Vidigal T.H.D.A."/>
            <person name="Brescovit A.D."/>
            <person name="Santos A.J."/>
        </authorList>
    </citation>
    <scope>NUCLEOTIDE SEQUENCE</scope>
    <source>
        <tissue evidence="1">Shoot tissue taken approximately 20 cm above the soil surface</tissue>
    </source>
</reference>
<proteinExistence type="predicted"/>
<dbReference type="AlphaFoldDB" id="A0A0A9BS76"/>
<reference evidence="1" key="2">
    <citation type="journal article" date="2015" name="Data Brief">
        <title>Shoot transcriptome of the giant reed, Arundo donax.</title>
        <authorList>
            <person name="Barrero R.A."/>
            <person name="Guerrero F.D."/>
            <person name="Moolhuijzen P."/>
            <person name="Goolsby J.A."/>
            <person name="Tidwell J."/>
            <person name="Bellgard S.E."/>
            <person name="Bellgard M.I."/>
        </authorList>
    </citation>
    <scope>NUCLEOTIDE SEQUENCE</scope>
    <source>
        <tissue evidence="1">Shoot tissue taken approximately 20 cm above the soil surface</tissue>
    </source>
</reference>
<organism evidence="1">
    <name type="scientific">Arundo donax</name>
    <name type="common">Giant reed</name>
    <name type="synonym">Donax arundinaceus</name>
    <dbReference type="NCBI Taxonomy" id="35708"/>
    <lineage>
        <taxon>Eukaryota</taxon>
        <taxon>Viridiplantae</taxon>
        <taxon>Streptophyta</taxon>
        <taxon>Embryophyta</taxon>
        <taxon>Tracheophyta</taxon>
        <taxon>Spermatophyta</taxon>
        <taxon>Magnoliopsida</taxon>
        <taxon>Liliopsida</taxon>
        <taxon>Poales</taxon>
        <taxon>Poaceae</taxon>
        <taxon>PACMAD clade</taxon>
        <taxon>Arundinoideae</taxon>
        <taxon>Arundineae</taxon>
        <taxon>Arundo</taxon>
    </lineage>
</organism>
<dbReference type="EMBL" id="GBRH01231754">
    <property type="protein sequence ID" value="JAD66141.1"/>
    <property type="molecule type" value="Transcribed_RNA"/>
</dbReference>
<protein>
    <submittedName>
        <fullName evidence="1">Uncharacterized protein</fullName>
    </submittedName>
</protein>
<sequence>MITLSATTKFTCHPVSYFVMNRSNIFPFH</sequence>
<accession>A0A0A9BS76</accession>